<sequence length="321" mass="33542">MLSIEHFYLLLALFLLYAGGRNLRERRFAHAAFWGLLAVLFASGKPILDASKLGNALPSQLAGAAVIALALLATRMRREHIAEAPEAQRLASAQRLGHRLFWPALLIPAVTVLIVLFGPTLAIGGTKLFGAGSITLIGLALACVLATIVAVLVTRERPVAALGEGRRLLDTMGWAALLPLVLATLGGVFAASGVGEAVASLVSAVIPSDSRVACVLAYGLGMVLFTVIMGNAFAAFPVMTAGIGLPLLIQQHGAAPAILGSLGMLTGYCGTLMTPMAANFNLVPAALLELDDPNAVIRAQLPTAIPLLVVNLLLMYWLAFR</sequence>
<keyword evidence="1" id="KW-1133">Transmembrane helix</keyword>
<name>A0ABP9LD37_9GAMM</name>
<evidence type="ECO:0000313" key="3">
    <source>
        <dbReference type="Proteomes" id="UP001501083"/>
    </source>
</evidence>
<keyword evidence="3" id="KW-1185">Reference proteome</keyword>
<dbReference type="RefSeq" id="WP_158985603.1">
    <property type="nucleotide sequence ID" value="NZ_BAABKY010000002.1"/>
</dbReference>
<dbReference type="EMBL" id="BAABKY010000002">
    <property type="protein sequence ID" value="GAA5075888.1"/>
    <property type="molecule type" value="Genomic_DNA"/>
</dbReference>
<feature type="transmembrane region" description="Helical" evidence="1">
    <location>
        <begin position="31"/>
        <end position="48"/>
    </location>
</feature>
<reference evidence="3" key="1">
    <citation type="journal article" date="2019" name="Int. J. Syst. Evol. Microbiol.">
        <title>The Global Catalogue of Microorganisms (GCM) 10K type strain sequencing project: providing services to taxonomists for standard genome sequencing and annotation.</title>
        <authorList>
            <consortium name="The Broad Institute Genomics Platform"/>
            <consortium name="The Broad Institute Genome Sequencing Center for Infectious Disease"/>
            <person name="Wu L."/>
            <person name="Ma J."/>
        </authorList>
    </citation>
    <scope>NUCLEOTIDE SEQUENCE [LARGE SCALE GENOMIC DNA]</scope>
    <source>
        <strain evidence="3">JCM 19212</strain>
    </source>
</reference>
<evidence type="ECO:0000256" key="1">
    <source>
        <dbReference type="SAM" id="Phobius"/>
    </source>
</evidence>
<feature type="transmembrane region" description="Helical" evidence="1">
    <location>
        <begin position="6"/>
        <end position="24"/>
    </location>
</feature>
<accession>A0ABP9LD37</accession>
<feature type="transmembrane region" description="Helical" evidence="1">
    <location>
        <begin position="215"/>
        <end position="245"/>
    </location>
</feature>
<organism evidence="2 3">
    <name type="scientific">Lysobacter panacisoli</name>
    <dbReference type="NCBI Taxonomy" id="1255263"/>
    <lineage>
        <taxon>Bacteria</taxon>
        <taxon>Pseudomonadati</taxon>
        <taxon>Pseudomonadota</taxon>
        <taxon>Gammaproteobacteria</taxon>
        <taxon>Lysobacterales</taxon>
        <taxon>Lysobacteraceae</taxon>
        <taxon>Lysobacter</taxon>
    </lineage>
</organism>
<dbReference type="Pfam" id="PF06166">
    <property type="entry name" value="DUF979"/>
    <property type="match status" value="1"/>
</dbReference>
<feature type="transmembrane region" description="Helical" evidence="1">
    <location>
        <begin position="174"/>
        <end position="195"/>
    </location>
</feature>
<dbReference type="InterPro" id="IPR009323">
    <property type="entry name" value="DUF979"/>
</dbReference>
<keyword evidence="1" id="KW-0472">Membrane</keyword>
<keyword evidence="1" id="KW-0812">Transmembrane</keyword>
<dbReference type="Proteomes" id="UP001501083">
    <property type="component" value="Unassembled WGS sequence"/>
</dbReference>
<comment type="caution">
    <text evidence="2">The sequence shown here is derived from an EMBL/GenBank/DDBJ whole genome shotgun (WGS) entry which is preliminary data.</text>
</comment>
<feature type="transmembrane region" description="Helical" evidence="1">
    <location>
        <begin position="54"/>
        <end position="73"/>
    </location>
</feature>
<protein>
    <submittedName>
        <fullName evidence="2">DUF979 domain-containing protein</fullName>
    </submittedName>
</protein>
<gene>
    <name evidence="2" type="ORF">GCM10025759_19920</name>
</gene>
<feature type="transmembrane region" description="Helical" evidence="1">
    <location>
        <begin position="100"/>
        <end position="122"/>
    </location>
</feature>
<feature type="transmembrane region" description="Helical" evidence="1">
    <location>
        <begin position="257"/>
        <end position="277"/>
    </location>
</feature>
<feature type="transmembrane region" description="Helical" evidence="1">
    <location>
        <begin position="297"/>
        <end position="319"/>
    </location>
</feature>
<evidence type="ECO:0000313" key="2">
    <source>
        <dbReference type="EMBL" id="GAA5075888.1"/>
    </source>
</evidence>
<proteinExistence type="predicted"/>
<feature type="transmembrane region" description="Helical" evidence="1">
    <location>
        <begin position="128"/>
        <end position="153"/>
    </location>
</feature>